<sequence length="100" mass="11444">MVGVDFDFSDVDQFLKDGEWEVEKKMIDVGDEAVKYAEEHGDYQDHTLTLRTSNDYDVDESGLTLKNEAEYASFVESKGYDVLSGAALYAEKRLKEEFEK</sequence>
<protein>
    <submittedName>
        <fullName evidence="1">Uncharacterized protein</fullName>
    </submittedName>
</protein>
<dbReference type="EMBL" id="VOHW01000001">
    <property type="protein sequence ID" value="TWV64062.1"/>
    <property type="molecule type" value="Genomic_DNA"/>
</dbReference>
<reference evidence="1 2" key="1">
    <citation type="submission" date="2019-07" db="EMBL/GenBank/DDBJ databases">
        <title>Genome sequencing of Parabacteroides distasonis iSURF_7.</title>
        <authorList>
            <person name="Degefu H.N."/>
            <person name="Ruoff K.L."/>
            <person name="Price C.E."/>
            <person name="Valls R.A."/>
            <person name="O'Toole G.A."/>
        </authorList>
    </citation>
    <scope>NUCLEOTIDE SEQUENCE [LARGE SCALE GENOMIC DNA]</scope>
    <source>
        <strain evidence="1 2">CFPLTA003_1B</strain>
    </source>
</reference>
<dbReference type="RefSeq" id="WP_146374663.1">
    <property type="nucleotide sequence ID" value="NZ_VOHW01000001.1"/>
</dbReference>
<evidence type="ECO:0000313" key="2">
    <source>
        <dbReference type="Proteomes" id="UP000315827"/>
    </source>
</evidence>
<organism evidence="1 2">
    <name type="scientific">Parabacteroides distasonis</name>
    <dbReference type="NCBI Taxonomy" id="823"/>
    <lineage>
        <taxon>Bacteria</taxon>
        <taxon>Pseudomonadati</taxon>
        <taxon>Bacteroidota</taxon>
        <taxon>Bacteroidia</taxon>
        <taxon>Bacteroidales</taxon>
        <taxon>Tannerellaceae</taxon>
        <taxon>Parabacteroides</taxon>
    </lineage>
</organism>
<evidence type="ECO:0000313" key="1">
    <source>
        <dbReference type="EMBL" id="TWV64062.1"/>
    </source>
</evidence>
<proteinExistence type="predicted"/>
<name>A0A5C6KKW6_PARDI</name>
<comment type="caution">
    <text evidence="1">The sequence shown here is derived from an EMBL/GenBank/DDBJ whole genome shotgun (WGS) entry which is preliminary data.</text>
</comment>
<dbReference type="AlphaFoldDB" id="A0A5C6KKW6"/>
<accession>A0A5C6KKW6</accession>
<gene>
    <name evidence="1" type="ORF">FSA05_00105</name>
</gene>
<dbReference type="Proteomes" id="UP000315827">
    <property type="component" value="Unassembled WGS sequence"/>
</dbReference>